<dbReference type="EMBL" id="MZ420154">
    <property type="protein sequence ID" value="QYA18277.1"/>
    <property type="molecule type" value="Genomic_DNA"/>
</dbReference>
<dbReference type="SMART" id="SM00382">
    <property type="entry name" value="AAA"/>
    <property type="match status" value="1"/>
</dbReference>
<dbReference type="GO" id="GO:0006281">
    <property type="term" value="P:DNA repair"/>
    <property type="evidence" value="ECO:0007669"/>
    <property type="project" value="TreeGrafter"/>
</dbReference>
<reference evidence="2" key="1">
    <citation type="submission" date="2021-06" db="EMBL/GenBank/DDBJ databases">
        <authorList>
            <person name="Rolland C."/>
        </authorList>
    </citation>
    <scope>NUCLEOTIDE SEQUENCE</scope>
    <source>
        <strain evidence="2">347.936635</strain>
    </source>
</reference>
<proteinExistence type="predicted"/>
<name>A0A8F8PMY0_9VIRU</name>
<dbReference type="GO" id="GO:0016887">
    <property type="term" value="F:ATP hydrolysis activity"/>
    <property type="evidence" value="ECO:0007669"/>
    <property type="project" value="InterPro"/>
</dbReference>
<evidence type="ECO:0000259" key="1">
    <source>
        <dbReference type="SMART" id="SM00382"/>
    </source>
</evidence>
<dbReference type="PANTHER" id="PTHR11669:SF9">
    <property type="entry name" value="REPLICATION FACTOR C SUBUNIT 5"/>
    <property type="match status" value="1"/>
</dbReference>
<dbReference type="Pfam" id="PF00004">
    <property type="entry name" value="AAA"/>
    <property type="match status" value="1"/>
</dbReference>
<dbReference type="GO" id="GO:0005524">
    <property type="term" value="F:ATP binding"/>
    <property type="evidence" value="ECO:0007669"/>
    <property type="project" value="InterPro"/>
</dbReference>
<dbReference type="InterPro" id="IPR027417">
    <property type="entry name" value="P-loop_NTPase"/>
</dbReference>
<accession>A0A8F8PMY0</accession>
<dbReference type="GO" id="GO:0003689">
    <property type="term" value="F:DNA clamp loader activity"/>
    <property type="evidence" value="ECO:0007669"/>
    <property type="project" value="TreeGrafter"/>
</dbReference>
<dbReference type="CDD" id="cd00009">
    <property type="entry name" value="AAA"/>
    <property type="match status" value="1"/>
</dbReference>
<dbReference type="PANTHER" id="PTHR11669">
    <property type="entry name" value="REPLICATION FACTOR C / DNA POLYMERASE III GAMMA-TAU SUBUNIT"/>
    <property type="match status" value="1"/>
</dbReference>
<dbReference type="GO" id="GO:0006261">
    <property type="term" value="P:DNA-templated DNA replication"/>
    <property type="evidence" value="ECO:0007669"/>
    <property type="project" value="TreeGrafter"/>
</dbReference>
<dbReference type="InterPro" id="IPR050238">
    <property type="entry name" value="DNA_Rep/Repair_Clamp_Loader"/>
</dbReference>
<evidence type="ECO:0000313" key="2">
    <source>
        <dbReference type="EMBL" id="QYA18277.1"/>
    </source>
</evidence>
<dbReference type="InterPro" id="IPR003959">
    <property type="entry name" value="ATPase_AAA_core"/>
</dbReference>
<dbReference type="SUPFAM" id="SSF52540">
    <property type="entry name" value="P-loop containing nucleoside triphosphate hydrolases"/>
    <property type="match status" value="1"/>
</dbReference>
<protein>
    <submittedName>
        <fullName evidence="2">Replication factor C clamp loader</fullName>
    </submittedName>
</protein>
<dbReference type="Gene3D" id="3.40.50.300">
    <property type="entry name" value="P-loop containing nucleotide triphosphate hydrolases"/>
    <property type="match status" value="1"/>
</dbReference>
<feature type="domain" description="AAA+ ATPase" evidence="1">
    <location>
        <begin position="24"/>
        <end position="151"/>
    </location>
</feature>
<sequence>MDDSCIPEVYRWLFRDSAESLFNSLPHLLFYGPPGSGKTFTAIGLSKHLYGSDAQNLIMWVNGSDKNDSDVIRESIVPFMKRAFDKSKHPWKLVVFDEVDHLRTEAQNYLRTLIEEYTESVRFCFLCNDCDRIVPAILSRCTLCRFQPLPTSVLVSKMSSMSPLPPKLLSEDPSLYAAIASFAKGDLRQCLSVCKLASTLDSASEVAECLSQSTLPRGTVQTLTHRIFDSNTHPDKWKTTNMVLSELISDGYVYSQIMDGISDESVKYVLARVGRSNEDKQQLIQVMEKTVETCFKSLKHVSMMGMEPIVESTWFSAKIN</sequence>
<gene>
    <name evidence="2" type="ORF">KOM_12_7</name>
</gene>
<organism evidence="2">
    <name type="scientific">Clandestinovirus</name>
    <dbReference type="NCBI Taxonomy" id="2831644"/>
    <lineage>
        <taxon>Viruses</taxon>
    </lineage>
</organism>
<dbReference type="InterPro" id="IPR003593">
    <property type="entry name" value="AAA+_ATPase"/>
</dbReference>